<comment type="catalytic activity">
    <reaction evidence="12">
        <text>5-amino-6-(5-phospho-D-ribitylamino)uracil + NADP(+) = 5-amino-6-(5-phospho-D-ribosylamino)uracil + NADPH + H(+)</text>
        <dbReference type="Rhea" id="RHEA:17845"/>
        <dbReference type="ChEBI" id="CHEBI:15378"/>
        <dbReference type="ChEBI" id="CHEBI:57783"/>
        <dbReference type="ChEBI" id="CHEBI:58349"/>
        <dbReference type="ChEBI" id="CHEBI:58421"/>
        <dbReference type="ChEBI" id="CHEBI:58453"/>
        <dbReference type="EC" id="1.1.1.193"/>
    </reaction>
</comment>
<keyword evidence="11" id="KW-0511">Multifunctional enzyme</keyword>
<evidence type="ECO:0000256" key="8">
    <source>
        <dbReference type="ARBA" id="ARBA00022833"/>
    </source>
</evidence>
<keyword evidence="18" id="KW-1185">Reference proteome</keyword>
<dbReference type="PIRSF" id="PIRSF006769">
    <property type="entry name" value="RibD"/>
    <property type="match status" value="1"/>
</dbReference>
<evidence type="ECO:0000256" key="5">
    <source>
        <dbReference type="ARBA" id="ARBA00007417"/>
    </source>
</evidence>
<evidence type="ECO:0000256" key="3">
    <source>
        <dbReference type="ARBA" id="ARBA00004910"/>
    </source>
</evidence>
<evidence type="ECO:0000256" key="14">
    <source>
        <dbReference type="PIRSR" id="PIRSR006769-2"/>
    </source>
</evidence>
<dbReference type="SUPFAM" id="SSF53927">
    <property type="entry name" value="Cytidine deaminase-like"/>
    <property type="match status" value="1"/>
</dbReference>
<comment type="cofactor">
    <cofactor evidence="12 15">
        <name>Zn(2+)</name>
        <dbReference type="ChEBI" id="CHEBI:29105"/>
    </cofactor>
    <text evidence="12 15">Binds 1 zinc ion.</text>
</comment>
<evidence type="ECO:0000313" key="17">
    <source>
        <dbReference type="EMBL" id="QDT66020.1"/>
    </source>
</evidence>
<dbReference type="CDD" id="cd01284">
    <property type="entry name" value="Riboflavin_deaminase-reductase"/>
    <property type="match status" value="1"/>
</dbReference>
<dbReference type="EC" id="1.1.1.193" evidence="12"/>
<reference evidence="17 18" key="1">
    <citation type="submission" date="2019-02" db="EMBL/GenBank/DDBJ databases">
        <title>Deep-cultivation of Planctomycetes and their phenomic and genomic characterization uncovers novel biology.</title>
        <authorList>
            <person name="Wiegand S."/>
            <person name="Jogler M."/>
            <person name="Boedeker C."/>
            <person name="Pinto D."/>
            <person name="Vollmers J."/>
            <person name="Rivas-Marin E."/>
            <person name="Kohn T."/>
            <person name="Peeters S.H."/>
            <person name="Heuer A."/>
            <person name="Rast P."/>
            <person name="Oberbeckmann S."/>
            <person name="Bunk B."/>
            <person name="Jeske O."/>
            <person name="Meyerdierks A."/>
            <person name="Storesund J.E."/>
            <person name="Kallscheuer N."/>
            <person name="Luecker S."/>
            <person name="Lage O.M."/>
            <person name="Pohl T."/>
            <person name="Merkel B.J."/>
            <person name="Hornburger P."/>
            <person name="Mueller R.-W."/>
            <person name="Bruemmer F."/>
            <person name="Labrenz M."/>
            <person name="Spormann A.M."/>
            <person name="Op den Camp H."/>
            <person name="Overmann J."/>
            <person name="Amann R."/>
            <person name="Jetten M.S.M."/>
            <person name="Mascher T."/>
            <person name="Medema M.H."/>
            <person name="Devos D.P."/>
            <person name="Kaster A.-K."/>
            <person name="Ovreas L."/>
            <person name="Rohde M."/>
            <person name="Galperin M.Y."/>
            <person name="Jogler C."/>
        </authorList>
    </citation>
    <scope>NUCLEOTIDE SEQUENCE [LARGE SCALE GENOMIC DNA]</scope>
    <source>
        <strain evidence="17 18">V22</strain>
    </source>
</reference>
<dbReference type="InterPro" id="IPR002734">
    <property type="entry name" value="RibDG_C"/>
</dbReference>
<keyword evidence="9 12" id="KW-0521">NADP</keyword>
<dbReference type="InterPro" id="IPR024072">
    <property type="entry name" value="DHFR-like_dom_sf"/>
</dbReference>
<dbReference type="InterPro" id="IPR050765">
    <property type="entry name" value="Riboflavin_Biosynth_HTPR"/>
</dbReference>
<dbReference type="Pfam" id="PF01872">
    <property type="entry name" value="RibD_C"/>
    <property type="match status" value="1"/>
</dbReference>
<dbReference type="SUPFAM" id="SSF53597">
    <property type="entry name" value="Dihydrofolate reductase-like"/>
    <property type="match status" value="1"/>
</dbReference>
<evidence type="ECO:0000256" key="4">
    <source>
        <dbReference type="ARBA" id="ARBA00005259"/>
    </source>
</evidence>
<dbReference type="GO" id="GO:0050661">
    <property type="term" value="F:NADP binding"/>
    <property type="evidence" value="ECO:0007669"/>
    <property type="project" value="InterPro"/>
</dbReference>
<dbReference type="RefSeq" id="WP_145264780.1">
    <property type="nucleotide sequence ID" value="NZ_CP036316.1"/>
</dbReference>
<feature type="binding site" evidence="14">
    <location>
        <position position="210"/>
    </location>
    <ligand>
        <name>substrate</name>
    </ligand>
</feature>
<evidence type="ECO:0000256" key="6">
    <source>
        <dbReference type="ARBA" id="ARBA00022619"/>
    </source>
</evidence>
<feature type="binding site" evidence="14">
    <location>
        <position position="227"/>
    </location>
    <ligand>
        <name>NADP(+)</name>
        <dbReference type="ChEBI" id="CHEBI:58349"/>
    </ligand>
</feature>
<evidence type="ECO:0000256" key="1">
    <source>
        <dbReference type="ARBA" id="ARBA00002151"/>
    </source>
</evidence>
<dbReference type="PROSITE" id="PS51747">
    <property type="entry name" value="CYT_DCMP_DEAMINASES_2"/>
    <property type="match status" value="1"/>
</dbReference>
<dbReference type="PANTHER" id="PTHR38011:SF7">
    <property type="entry name" value="2,5-DIAMINO-6-RIBOSYLAMINO-4(3H)-PYRIMIDINONE 5'-PHOSPHATE REDUCTASE"/>
    <property type="match status" value="1"/>
</dbReference>
<dbReference type="InterPro" id="IPR016192">
    <property type="entry name" value="APOBEC/CMP_deaminase_Zn-bd"/>
</dbReference>
<dbReference type="UniPathway" id="UPA00275">
    <property type="reaction ID" value="UER00401"/>
</dbReference>
<keyword evidence="10 12" id="KW-0560">Oxidoreductase</keyword>
<dbReference type="InterPro" id="IPR016193">
    <property type="entry name" value="Cytidine_deaminase-like"/>
</dbReference>
<dbReference type="AlphaFoldDB" id="A0A517TCE0"/>
<evidence type="ECO:0000256" key="2">
    <source>
        <dbReference type="ARBA" id="ARBA00004882"/>
    </source>
</evidence>
<keyword evidence="7 12" id="KW-0479">Metal-binding</keyword>
<evidence type="ECO:0000256" key="15">
    <source>
        <dbReference type="PIRSR" id="PIRSR006769-3"/>
    </source>
</evidence>
<evidence type="ECO:0000256" key="9">
    <source>
        <dbReference type="ARBA" id="ARBA00022857"/>
    </source>
</evidence>
<feature type="binding site" evidence="15">
    <location>
        <position position="56"/>
    </location>
    <ligand>
        <name>Zn(2+)</name>
        <dbReference type="ChEBI" id="CHEBI:29105"/>
        <note>catalytic</note>
    </ligand>
</feature>
<dbReference type="GO" id="GO:0008703">
    <property type="term" value="F:5-amino-6-(5-phosphoribosylamino)uracil reductase activity"/>
    <property type="evidence" value="ECO:0007669"/>
    <property type="project" value="UniProtKB-EC"/>
</dbReference>
<dbReference type="Proteomes" id="UP000319976">
    <property type="component" value="Chromosome"/>
</dbReference>
<comment type="similarity">
    <text evidence="4 12">In the N-terminal section; belongs to the cytidine and deoxycytidylate deaminase family.</text>
</comment>
<evidence type="ECO:0000256" key="12">
    <source>
        <dbReference type="PIRNR" id="PIRNR006769"/>
    </source>
</evidence>
<feature type="binding site" evidence="15">
    <location>
        <position position="81"/>
    </location>
    <ligand>
        <name>Zn(2+)</name>
        <dbReference type="ChEBI" id="CHEBI:29105"/>
        <note>catalytic</note>
    </ligand>
</feature>
<comment type="catalytic activity">
    <reaction evidence="12">
        <text>2,5-diamino-6-hydroxy-4-(5-phosphoribosylamino)-pyrimidine + H2O + H(+) = 5-amino-6-(5-phospho-D-ribosylamino)uracil + NH4(+)</text>
        <dbReference type="Rhea" id="RHEA:21868"/>
        <dbReference type="ChEBI" id="CHEBI:15377"/>
        <dbReference type="ChEBI" id="CHEBI:15378"/>
        <dbReference type="ChEBI" id="CHEBI:28938"/>
        <dbReference type="ChEBI" id="CHEBI:58453"/>
        <dbReference type="ChEBI" id="CHEBI:58614"/>
        <dbReference type="EC" id="3.5.4.26"/>
    </reaction>
</comment>
<proteinExistence type="inferred from homology"/>
<feature type="binding site" evidence="14">
    <location>
        <position position="174"/>
    </location>
    <ligand>
        <name>substrate</name>
    </ligand>
</feature>
<feature type="binding site" evidence="14">
    <location>
        <position position="300"/>
    </location>
    <ligand>
        <name>substrate</name>
    </ligand>
</feature>
<feature type="binding site" evidence="14">
    <location>
        <position position="176"/>
    </location>
    <ligand>
        <name>NADP(+)</name>
        <dbReference type="ChEBI" id="CHEBI:58349"/>
    </ligand>
</feature>
<keyword evidence="8 12" id="KW-0862">Zinc</keyword>
<dbReference type="InterPro" id="IPR011549">
    <property type="entry name" value="RibD_C"/>
</dbReference>
<dbReference type="GO" id="GO:0008835">
    <property type="term" value="F:diaminohydroxyphosphoribosylaminopyrimidine deaminase activity"/>
    <property type="evidence" value="ECO:0007669"/>
    <property type="project" value="UniProtKB-EC"/>
</dbReference>
<protein>
    <recommendedName>
        <fullName evidence="12">Riboflavin biosynthesis protein RibD</fullName>
    </recommendedName>
    <domain>
        <recommendedName>
            <fullName evidence="12">Diaminohydroxyphosphoribosylaminopyrimidine deaminase</fullName>
            <shortName evidence="12">DRAP deaminase</shortName>
            <ecNumber evidence="12">3.5.4.26</ecNumber>
        </recommendedName>
        <alternativeName>
            <fullName evidence="12">Riboflavin-specific deaminase</fullName>
        </alternativeName>
    </domain>
    <domain>
        <recommendedName>
            <fullName evidence="12">5-amino-6-(5-phosphoribosylamino)uracil reductase</fullName>
            <ecNumber evidence="12">1.1.1.193</ecNumber>
        </recommendedName>
        <alternativeName>
            <fullName evidence="12">HTP reductase</fullName>
        </alternativeName>
    </domain>
</protein>
<keyword evidence="6 12" id="KW-0686">Riboflavin biosynthesis</keyword>
<feature type="binding site" evidence="14">
    <location>
        <position position="190"/>
    </location>
    <ligand>
        <name>substrate</name>
    </ligand>
</feature>
<comment type="similarity">
    <text evidence="5 12">In the C-terminal section; belongs to the HTP reductase family.</text>
</comment>
<dbReference type="EMBL" id="CP036316">
    <property type="protein sequence ID" value="QDT66020.1"/>
    <property type="molecule type" value="Genomic_DNA"/>
</dbReference>
<feature type="binding site" evidence="14">
    <location>
        <position position="202"/>
    </location>
    <ligand>
        <name>NADP(+)</name>
        <dbReference type="ChEBI" id="CHEBI:58349"/>
    </ligand>
</feature>
<dbReference type="Pfam" id="PF00383">
    <property type="entry name" value="dCMP_cyt_deam_1"/>
    <property type="match status" value="1"/>
</dbReference>
<dbReference type="PANTHER" id="PTHR38011">
    <property type="entry name" value="DIHYDROFOLATE REDUCTASE FAMILY PROTEIN (AFU_ORTHOLOGUE AFUA_8G06820)"/>
    <property type="match status" value="1"/>
</dbReference>
<comment type="pathway">
    <text evidence="3 12">Cofactor biosynthesis; riboflavin biosynthesis; 5-amino-6-(D-ribitylamino)uracil from GTP: step 3/4.</text>
</comment>
<dbReference type="GO" id="GO:0008270">
    <property type="term" value="F:zinc ion binding"/>
    <property type="evidence" value="ECO:0007669"/>
    <property type="project" value="InterPro"/>
</dbReference>
<dbReference type="NCBIfam" id="TIGR00227">
    <property type="entry name" value="ribD_Cterm"/>
    <property type="match status" value="1"/>
</dbReference>
<dbReference type="EC" id="3.5.4.26" evidence="12"/>
<comment type="function">
    <text evidence="1 12">Converts 2,5-diamino-6-(ribosylamino)-4(3h)-pyrimidinone 5'-phosphate into 5-amino-6-(ribosylamino)-2,4(1h,3h)-pyrimidinedione 5'-phosphate.</text>
</comment>
<dbReference type="PROSITE" id="PS00903">
    <property type="entry name" value="CYT_DCMP_DEAMINASES_1"/>
    <property type="match status" value="1"/>
</dbReference>
<feature type="binding site" evidence="14">
    <location>
        <position position="213"/>
    </location>
    <ligand>
        <name>substrate</name>
    </ligand>
</feature>
<dbReference type="KEGG" id="chya:V22_32840"/>
<feature type="domain" description="CMP/dCMP-type deaminase" evidence="16">
    <location>
        <begin position="6"/>
        <end position="128"/>
    </location>
</feature>
<gene>
    <name evidence="17" type="primary">ribD</name>
    <name evidence="17" type="ORF">V22_32840</name>
</gene>
<dbReference type="Gene3D" id="3.40.430.10">
    <property type="entry name" value="Dihydrofolate Reductase, subunit A"/>
    <property type="match status" value="1"/>
</dbReference>
<feature type="binding site" evidence="14">
    <location>
        <position position="206"/>
    </location>
    <ligand>
        <name>substrate</name>
    </ligand>
</feature>
<organism evidence="17 18">
    <name type="scientific">Calycomorphotria hydatis</name>
    <dbReference type="NCBI Taxonomy" id="2528027"/>
    <lineage>
        <taxon>Bacteria</taxon>
        <taxon>Pseudomonadati</taxon>
        <taxon>Planctomycetota</taxon>
        <taxon>Planctomycetia</taxon>
        <taxon>Planctomycetales</taxon>
        <taxon>Planctomycetaceae</taxon>
        <taxon>Calycomorphotria</taxon>
    </lineage>
</organism>
<evidence type="ECO:0000256" key="13">
    <source>
        <dbReference type="PIRSR" id="PIRSR006769-1"/>
    </source>
</evidence>
<evidence type="ECO:0000259" key="16">
    <source>
        <dbReference type="PROSITE" id="PS51747"/>
    </source>
</evidence>
<dbReference type="NCBIfam" id="TIGR00326">
    <property type="entry name" value="eubact_ribD"/>
    <property type="match status" value="1"/>
</dbReference>
<dbReference type="InterPro" id="IPR002125">
    <property type="entry name" value="CMP_dCMP_dom"/>
</dbReference>
<dbReference type="OrthoDB" id="9800865at2"/>
<accession>A0A517TCE0</accession>
<feature type="binding site" evidence="15">
    <location>
        <position position="90"/>
    </location>
    <ligand>
        <name>Zn(2+)</name>
        <dbReference type="ChEBI" id="CHEBI:29105"/>
        <note>catalytic</note>
    </ligand>
</feature>
<feature type="binding site" evidence="14">
    <location>
        <position position="160"/>
    </location>
    <ligand>
        <name>NADP(+)</name>
        <dbReference type="ChEBI" id="CHEBI:58349"/>
    </ligand>
</feature>
<sequence>MNVSFPSDEAVMMRAIELARLGLGSVEPNPAVGAVLVDTERNLIAEGHHQKFGEAHAEINALSAAGERARGATLFVTLEPCCHTGKTGPCSQAVIDAGIARVVVGVRDPAPHVDGGGIRELQEAGIKVEVGLCEVEAARLVEPFVKLVTTGLPWVHAKWAMTWDGKIAARTGHSQWISGEQSRQLVHQLRGRMDGVIVGAKTALFDDPTLTARPPGQRTATRIVIDSKAALPVTSKLVATIGEAPVLLATTTSADDDRIASLVEHGVEVLRLKPGVNGRVPIPELLQELGRRQMTNLLLEGGGELLGDFFDEDLIDELHLFLAPKIVGGAEAISPFKGLGLEEIPQHALDVHETRSVGGDLYLNATVR</sequence>
<dbReference type="GO" id="GO:0009231">
    <property type="term" value="P:riboflavin biosynthetic process"/>
    <property type="evidence" value="ECO:0007669"/>
    <property type="project" value="UniProtKB-UniPathway"/>
</dbReference>
<dbReference type="Gene3D" id="3.40.140.10">
    <property type="entry name" value="Cytidine Deaminase, domain 2"/>
    <property type="match status" value="1"/>
</dbReference>
<evidence type="ECO:0000313" key="18">
    <source>
        <dbReference type="Proteomes" id="UP000319976"/>
    </source>
</evidence>
<evidence type="ECO:0000256" key="10">
    <source>
        <dbReference type="ARBA" id="ARBA00023002"/>
    </source>
</evidence>
<evidence type="ECO:0000256" key="11">
    <source>
        <dbReference type="ARBA" id="ARBA00023268"/>
    </source>
</evidence>
<comment type="pathway">
    <text evidence="2 12">Cofactor biosynthesis; riboflavin biosynthesis; 5-amino-6-(D-ribitylamino)uracil from GTP: step 2/4.</text>
</comment>
<feature type="active site" description="Proton donor" evidence="13">
    <location>
        <position position="58"/>
    </location>
</feature>
<name>A0A517TCE0_9PLAN</name>
<evidence type="ECO:0000256" key="7">
    <source>
        <dbReference type="ARBA" id="ARBA00022723"/>
    </source>
</evidence>
<dbReference type="InterPro" id="IPR004794">
    <property type="entry name" value="Eubact_RibD"/>
</dbReference>
<keyword evidence="12" id="KW-0378">Hydrolase</keyword>